<keyword evidence="4 7" id="KW-0808">Transferase</keyword>
<evidence type="ECO:0000256" key="1">
    <source>
        <dbReference type="ARBA" id="ARBA00001933"/>
    </source>
</evidence>
<comment type="cofactor">
    <cofactor evidence="1">
        <name>pyridoxal 5'-phosphate</name>
        <dbReference type="ChEBI" id="CHEBI:597326"/>
    </cofactor>
</comment>
<dbReference type="Gene3D" id="3.40.640.10">
    <property type="entry name" value="Type I PLP-dependent aspartate aminotransferase-like (Major domain)"/>
    <property type="match status" value="1"/>
</dbReference>
<dbReference type="InterPro" id="IPR015421">
    <property type="entry name" value="PyrdxlP-dep_Trfase_major"/>
</dbReference>
<dbReference type="RefSeq" id="WP_092985244.1">
    <property type="nucleotide sequence ID" value="NZ_FNFY01000005.1"/>
</dbReference>
<sequence length="406" mass="45164">MSSVEDLFDKLNADLAPGQEKRLNFDDIELKGGNLPGEPVDFSHGDVDAFEPVPGALENFNYGFKEIGGTQAYTVYRGREDILEDVAAKLADYSSTSIDAENELIITPGTQGALFLAVGATITRGDKVAIIEPDYYANRKLVHFFQGELYPVQLDYLSHEDKAGIDLDGLEASFKEGVSTFIFSNPNNPSGVLYSREEITKIGELVREYDVNVIVDELYSRQLFDNKTYTHLASLDIVPKENIVTIIGPSKTESLSGFRLGVAYGSKAIIDRMEQLQAIVSLRASGYSQIVLKNWFSEPDGWMAERIKAHQDIRDILLTLFRDAGFEVRTTEAGSYIFPKITDLSIDCDNFVKVLKKQAKVTVTPGTQFGPQFTDCIRLNFSQDKEKAVDAVKRIIKVAGYYKNGK</sequence>
<dbReference type="GO" id="GO:0030170">
    <property type="term" value="F:pyridoxal phosphate binding"/>
    <property type="evidence" value="ECO:0007669"/>
    <property type="project" value="InterPro"/>
</dbReference>
<organism evidence="7 8">
    <name type="scientific">Lacicoccus qingdaonensis</name>
    <dbReference type="NCBI Taxonomy" id="576118"/>
    <lineage>
        <taxon>Bacteria</taxon>
        <taxon>Bacillati</taxon>
        <taxon>Bacillota</taxon>
        <taxon>Bacilli</taxon>
        <taxon>Bacillales</taxon>
        <taxon>Salinicoccaceae</taxon>
        <taxon>Lacicoccus</taxon>
    </lineage>
</organism>
<dbReference type="SUPFAM" id="SSF53383">
    <property type="entry name" value="PLP-dependent transferases"/>
    <property type="match status" value="1"/>
</dbReference>
<dbReference type="Proteomes" id="UP000199008">
    <property type="component" value="Unassembled WGS sequence"/>
</dbReference>
<evidence type="ECO:0000256" key="3">
    <source>
        <dbReference type="ARBA" id="ARBA00022576"/>
    </source>
</evidence>
<dbReference type="CDD" id="cd00609">
    <property type="entry name" value="AAT_like"/>
    <property type="match status" value="1"/>
</dbReference>
<proteinExistence type="inferred from homology"/>
<dbReference type="InterPro" id="IPR015422">
    <property type="entry name" value="PyrdxlP-dep_Trfase_small"/>
</dbReference>
<keyword evidence="5" id="KW-0663">Pyridoxal phosphate</keyword>
<evidence type="ECO:0000259" key="6">
    <source>
        <dbReference type="Pfam" id="PF00155"/>
    </source>
</evidence>
<dbReference type="Pfam" id="PF00155">
    <property type="entry name" value="Aminotran_1_2"/>
    <property type="match status" value="1"/>
</dbReference>
<evidence type="ECO:0000313" key="8">
    <source>
        <dbReference type="Proteomes" id="UP000199008"/>
    </source>
</evidence>
<dbReference type="NCBIfam" id="NF004854">
    <property type="entry name" value="PRK06207.1"/>
    <property type="match status" value="1"/>
</dbReference>
<evidence type="ECO:0000256" key="2">
    <source>
        <dbReference type="ARBA" id="ARBA00007441"/>
    </source>
</evidence>
<dbReference type="PANTHER" id="PTHR46383:SF1">
    <property type="entry name" value="ASPARTATE AMINOTRANSFERASE"/>
    <property type="match status" value="1"/>
</dbReference>
<dbReference type="GO" id="GO:0008483">
    <property type="term" value="F:transaminase activity"/>
    <property type="evidence" value="ECO:0007669"/>
    <property type="project" value="UniProtKB-KW"/>
</dbReference>
<feature type="domain" description="Aminotransferase class I/classII large" evidence="6">
    <location>
        <begin position="41"/>
        <end position="395"/>
    </location>
</feature>
<accession>A0A1G9DAC3</accession>
<dbReference type="GO" id="GO:0006520">
    <property type="term" value="P:amino acid metabolic process"/>
    <property type="evidence" value="ECO:0007669"/>
    <property type="project" value="InterPro"/>
</dbReference>
<name>A0A1G9DAC3_9BACL</name>
<evidence type="ECO:0000256" key="5">
    <source>
        <dbReference type="ARBA" id="ARBA00022898"/>
    </source>
</evidence>
<dbReference type="InterPro" id="IPR004839">
    <property type="entry name" value="Aminotransferase_I/II_large"/>
</dbReference>
<protein>
    <submittedName>
        <fullName evidence="7">Aspartate/methionine/tyrosine aminotransferase</fullName>
    </submittedName>
</protein>
<dbReference type="Gene3D" id="3.90.1150.10">
    <property type="entry name" value="Aspartate Aminotransferase, domain 1"/>
    <property type="match status" value="1"/>
</dbReference>
<dbReference type="OrthoDB" id="9802328at2"/>
<dbReference type="PANTHER" id="PTHR46383">
    <property type="entry name" value="ASPARTATE AMINOTRANSFERASE"/>
    <property type="match status" value="1"/>
</dbReference>
<dbReference type="EMBL" id="FNFY01000005">
    <property type="protein sequence ID" value="SDK60754.1"/>
    <property type="molecule type" value="Genomic_DNA"/>
</dbReference>
<reference evidence="8" key="1">
    <citation type="submission" date="2016-10" db="EMBL/GenBank/DDBJ databases">
        <authorList>
            <person name="Varghese N."/>
            <person name="Submissions S."/>
        </authorList>
    </citation>
    <scope>NUCLEOTIDE SEQUENCE [LARGE SCALE GENOMIC DNA]</scope>
    <source>
        <strain evidence="8">CGMCC 1.8895</strain>
    </source>
</reference>
<gene>
    <name evidence="7" type="ORF">SAMN05216216_105109</name>
</gene>
<keyword evidence="3 7" id="KW-0032">Aminotransferase</keyword>
<dbReference type="AlphaFoldDB" id="A0A1G9DAC3"/>
<evidence type="ECO:0000313" key="7">
    <source>
        <dbReference type="EMBL" id="SDK60754.1"/>
    </source>
</evidence>
<keyword evidence="8" id="KW-1185">Reference proteome</keyword>
<dbReference type="STRING" id="576118.SAMN05216216_105109"/>
<dbReference type="InterPro" id="IPR015424">
    <property type="entry name" value="PyrdxlP-dep_Trfase"/>
</dbReference>
<comment type="similarity">
    <text evidence="2">Belongs to the class-I pyridoxal-phosphate-dependent aminotransferase family.</text>
</comment>
<evidence type="ECO:0000256" key="4">
    <source>
        <dbReference type="ARBA" id="ARBA00022679"/>
    </source>
</evidence>
<dbReference type="InterPro" id="IPR050596">
    <property type="entry name" value="AspAT/PAT-like"/>
</dbReference>